<dbReference type="GO" id="GO:0006601">
    <property type="term" value="P:creatine biosynthetic process"/>
    <property type="evidence" value="ECO:0007669"/>
    <property type="project" value="TreeGrafter"/>
</dbReference>
<dbReference type="AlphaFoldDB" id="A0AAV0U897"/>
<dbReference type="InterPro" id="IPR051038">
    <property type="entry name" value="RMT2/GAMT_Mtase"/>
</dbReference>
<dbReference type="Proteomes" id="UP001159659">
    <property type="component" value="Unassembled WGS sequence"/>
</dbReference>
<accession>A0AAV0U897</accession>
<dbReference type="CDD" id="cd02440">
    <property type="entry name" value="AdoMet_MTases"/>
    <property type="match status" value="1"/>
</dbReference>
<dbReference type="PANTHER" id="PTHR32379">
    <property type="entry name" value="GUANIDINOACETATE N-METHYLTRANSFERASE"/>
    <property type="match status" value="1"/>
</dbReference>
<comment type="caution">
    <text evidence="1">The sequence shown here is derived from an EMBL/GenBank/DDBJ whole genome shotgun (WGS) entry which is preliminary data.</text>
</comment>
<gene>
    <name evidence="1" type="ORF">PFR002_LOCUS6783</name>
</gene>
<dbReference type="GO" id="GO:0005634">
    <property type="term" value="C:nucleus"/>
    <property type="evidence" value="ECO:0007669"/>
    <property type="project" value="TreeGrafter"/>
</dbReference>
<evidence type="ECO:0000313" key="2">
    <source>
        <dbReference type="Proteomes" id="UP001159659"/>
    </source>
</evidence>
<proteinExistence type="predicted"/>
<dbReference type="PANTHER" id="PTHR32379:SF1">
    <property type="entry name" value="GUANIDINOACETATE N-METHYLTRANSFERASE"/>
    <property type="match status" value="1"/>
</dbReference>
<protein>
    <submittedName>
        <fullName evidence="1">Uncharacterized protein</fullName>
    </submittedName>
</protein>
<dbReference type="GO" id="GO:0030731">
    <property type="term" value="F:guanidinoacetate N-methyltransferase activity"/>
    <property type="evidence" value="ECO:0007669"/>
    <property type="project" value="TreeGrafter"/>
</dbReference>
<organism evidence="1 2">
    <name type="scientific">Peronospora farinosa</name>
    <dbReference type="NCBI Taxonomy" id="134698"/>
    <lineage>
        <taxon>Eukaryota</taxon>
        <taxon>Sar</taxon>
        <taxon>Stramenopiles</taxon>
        <taxon>Oomycota</taxon>
        <taxon>Peronosporomycetes</taxon>
        <taxon>Peronosporales</taxon>
        <taxon>Peronosporaceae</taxon>
        <taxon>Peronospora</taxon>
    </lineage>
</organism>
<dbReference type="EMBL" id="CANTFK010000877">
    <property type="protein sequence ID" value="CAI5732105.1"/>
    <property type="molecule type" value="Genomic_DNA"/>
</dbReference>
<dbReference type="Gene3D" id="3.40.50.150">
    <property type="entry name" value="Vaccinia Virus protein VP39"/>
    <property type="match status" value="1"/>
</dbReference>
<evidence type="ECO:0000313" key="1">
    <source>
        <dbReference type="EMBL" id="CAI5732105.1"/>
    </source>
</evidence>
<dbReference type="SUPFAM" id="SSF53335">
    <property type="entry name" value="S-adenosyl-L-methionine-dependent methyltransferases"/>
    <property type="match status" value="1"/>
</dbReference>
<dbReference type="GO" id="GO:0005737">
    <property type="term" value="C:cytoplasm"/>
    <property type="evidence" value="ECO:0007669"/>
    <property type="project" value="TreeGrafter"/>
</dbReference>
<sequence length="342" mass="38882">MTTQGNHKRLDEVGQEILLSSRGQQVMMQWEKQYMELCVDALGIQLTDRVLEIGFGLAYSSSRIQSFRPQSHTIIECDQETLQRAQKFAGRYKGVQIMSGTWQNVLPTLDQFDCVFFDDYPLPELEAENLFASGKGFSRRSRWHEFLDVVLKHCATGAKISGYLARELDLQRPGCQLFVSKVQVDVPEHCNYFPHKTALIPLITVTNPVVAAGTSDISVESSLPLPLPHFSKKFQRIFQSTSRPERAVYVDTNFFCERQQIAEIREFLQAHEMDDFLRKQSAEFNRGDSSDMGGEVSCTRGMALDGGQHVNERSIHYDDELSRREFLRTLKSKAAASKQVLG</sequence>
<dbReference type="InterPro" id="IPR029063">
    <property type="entry name" value="SAM-dependent_MTases_sf"/>
</dbReference>
<name>A0AAV0U897_9STRA</name>
<reference evidence="1" key="1">
    <citation type="submission" date="2022-12" db="EMBL/GenBank/DDBJ databases">
        <authorList>
            <person name="Webb A."/>
        </authorList>
    </citation>
    <scope>NUCLEOTIDE SEQUENCE</scope>
    <source>
        <strain evidence="1">Pf2</strain>
    </source>
</reference>